<dbReference type="AlphaFoldDB" id="A0A094JIN2"/>
<proteinExistence type="predicted"/>
<accession>A0A094JIN2</accession>
<organism evidence="1 2">
    <name type="scientific">Shewanella mangrovi</name>
    <dbReference type="NCBI Taxonomy" id="1515746"/>
    <lineage>
        <taxon>Bacteria</taxon>
        <taxon>Pseudomonadati</taxon>
        <taxon>Pseudomonadota</taxon>
        <taxon>Gammaproteobacteria</taxon>
        <taxon>Alteromonadales</taxon>
        <taxon>Shewanellaceae</taxon>
        <taxon>Shewanella</taxon>
    </lineage>
</organism>
<dbReference type="Proteomes" id="UP000029264">
    <property type="component" value="Unassembled WGS sequence"/>
</dbReference>
<keyword evidence="2" id="KW-1185">Reference proteome</keyword>
<evidence type="ECO:0000313" key="2">
    <source>
        <dbReference type="Proteomes" id="UP000029264"/>
    </source>
</evidence>
<dbReference type="OrthoDB" id="6402870at2"/>
<comment type="caution">
    <text evidence="1">The sequence shown here is derived from an EMBL/GenBank/DDBJ whole genome shotgun (WGS) entry which is preliminary data.</text>
</comment>
<dbReference type="EMBL" id="JPEO01000004">
    <property type="protein sequence ID" value="KFZ37889.1"/>
    <property type="molecule type" value="Genomic_DNA"/>
</dbReference>
<evidence type="ECO:0008006" key="3">
    <source>
        <dbReference type="Google" id="ProtNLM"/>
    </source>
</evidence>
<gene>
    <name evidence="1" type="ORF">HR45_08575</name>
</gene>
<sequence>MTLGKVLVAVSPLVVAMALTGCGNQVQNKFSAADICRASMATALQQDISTIDVVDKSGKLIYVSYTNHDDWSRDLYRCKLDGNHVLWAPNKGDWQNQNQGQISFASAVNQLTITEASDKGELTNQYKLSEIRGSQS</sequence>
<dbReference type="eggNOG" id="ENOG502ZNUX">
    <property type="taxonomic scope" value="Bacteria"/>
</dbReference>
<reference evidence="1 2" key="1">
    <citation type="submission" date="2014-06" db="EMBL/GenBank/DDBJ databases">
        <title>Shewanella sp. YQH10.</title>
        <authorList>
            <person name="Liu Y."/>
            <person name="Zeng R."/>
        </authorList>
    </citation>
    <scope>NUCLEOTIDE SEQUENCE [LARGE SCALE GENOMIC DNA]</scope>
    <source>
        <strain evidence="1 2">YQH10</strain>
    </source>
</reference>
<dbReference type="PROSITE" id="PS51257">
    <property type="entry name" value="PROKAR_LIPOPROTEIN"/>
    <property type="match status" value="1"/>
</dbReference>
<protein>
    <recommendedName>
        <fullName evidence="3">Lipoprotein</fullName>
    </recommendedName>
</protein>
<evidence type="ECO:0000313" key="1">
    <source>
        <dbReference type="EMBL" id="KFZ37889.1"/>
    </source>
</evidence>
<name>A0A094JIN2_9GAMM</name>
<dbReference type="RefSeq" id="WP_037441826.1">
    <property type="nucleotide sequence ID" value="NZ_JPEO01000004.1"/>
</dbReference>